<reference evidence="5 6" key="1">
    <citation type="submission" date="2016-10" db="EMBL/GenBank/DDBJ databases">
        <authorList>
            <person name="de Groot N.N."/>
        </authorList>
    </citation>
    <scope>NUCLEOTIDE SEQUENCE [LARGE SCALE GENOMIC DNA]</scope>
    <source>
        <strain evidence="5 6">DSM 4180</strain>
    </source>
</reference>
<dbReference type="AlphaFoldDB" id="A0A1I4S2W6"/>
<accession>A0A1I4S2W6</accession>
<dbReference type="Proteomes" id="UP000199556">
    <property type="component" value="Unassembled WGS sequence"/>
</dbReference>
<keyword evidence="2 4" id="KW-0378">Hydrolase</keyword>
<gene>
    <name evidence="5" type="ORF">SAMN05421721_11217</name>
</gene>
<keyword evidence="6" id="KW-1185">Reference proteome</keyword>
<evidence type="ECO:0000256" key="4">
    <source>
        <dbReference type="HAMAP-Rule" id="MF_00528"/>
    </source>
</evidence>
<dbReference type="PANTHER" id="PTHR43213">
    <property type="entry name" value="BIFUNCTIONAL DTTP/UTP PYROPHOSPHATASE/METHYLTRANSFERASE PROTEIN-RELATED"/>
    <property type="match status" value="1"/>
</dbReference>
<dbReference type="GO" id="GO:0036218">
    <property type="term" value="F:dTTP diphosphatase activity"/>
    <property type="evidence" value="ECO:0007669"/>
    <property type="project" value="RHEA"/>
</dbReference>
<dbReference type="PANTHER" id="PTHR43213:SF5">
    <property type="entry name" value="BIFUNCTIONAL DTTP_UTP PYROPHOSPHATASE_METHYLTRANSFERASE PROTEIN-RELATED"/>
    <property type="match status" value="1"/>
</dbReference>
<dbReference type="Pfam" id="PF02545">
    <property type="entry name" value="Maf"/>
    <property type="match status" value="1"/>
</dbReference>
<feature type="site" description="Important for substrate specificity" evidence="4">
    <location>
        <position position="69"/>
    </location>
</feature>
<keyword evidence="4" id="KW-0963">Cytoplasm</keyword>
<proteinExistence type="inferred from homology"/>
<comment type="catalytic activity">
    <reaction evidence="4">
        <text>dTTP + H2O = dTMP + diphosphate + H(+)</text>
        <dbReference type="Rhea" id="RHEA:28534"/>
        <dbReference type="ChEBI" id="CHEBI:15377"/>
        <dbReference type="ChEBI" id="CHEBI:15378"/>
        <dbReference type="ChEBI" id="CHEBI:33019"/>
        <dbReference type="ChEBI" id="CHEBI:37568"/>
        <dbReference type="ChEBI" id="CHEBI:63528"/>
        <dbReference type="EC" id="3.6.1.9"/>
    </reaction>
</comment>
<name>A0A1I4S2W6_ECTMO</name>
<dbReference type="CDD" id="cd00555">
    <property type="entry name" value="Maf"/>
    <property type="match status" value="1"/>
</dbReference>
<dbReference type="STRING" id="195064.SAMN05421721_11217"/>
<feature type="site" description="Important for substrate specificity" evidence="4">
    <location>
        <position position="10"/>
    </location>
</feature>
<evidence type="ECO:0000313" key="5">
    <source>
        <dbReference type="EMBL" id="SFM58644.1"/>
    </source>
</evidence>
<sequence>MILLASASPRRRELLHQIGIPHRVHPVAVDETPRSGEDPARYAARLARTKAAAGRAATGGGLPVLGADTVVSIDGLILGKPAHREQALEMLARLSGRVHVVYTAVALAHAAGVDETCSTTRVTLAELDPGVMAAYWDSGEPADKAGAYGIQGRGGLFVRHLEGSYSGVVGLPLFETGRLLAHRGIHPVWGGTPTADSESCGGRSSDDGY</sequence>
<keyword evidence="3 4" id="KW-0546">Nucleotide metabolism</keyword>
<dbReference type="InterPro" id="IPR003697">
    <property type="entry name" value="Maf-like"/>
</dbReference>
<evidence type="ECO:0000313" key="6">
    <source>
        <dbReference type="Proteomes" id="UP000199556"/>
    </source>
</evidence>
<dbReference type="Gene3D" id="3.90.950.10">
    <property type="match status" value="1"/>
</dbReference>
<dbReference type="OrthoDB" id="9807767at2"/>
<dbReference type="SUPFAM" id="SSF52972">
    <property type="entry name" value="ITPase-like"/>
    <property type="match status" value="1"/>
</dbReference>
<organism evidence="5 6">
    <name type="scientific">Ectothiorhodospira mobilis</name>
    <dbReference type="NCBI Taxonomy" id="195064"/>
    <lineage>
        <taxon>Bacteria</taxon>
        <taxon>Pseudomonadati</taxon>
        <taxon>Pseudomonadota</taxon>
        <taxon>Gammaproteobacteria</taxon>
        <taxon>Chromatiales</taxon>
        <taxon>Ectothiorhodospiraceae</taxon>
        <taxon>Ectothiorhodospira</taxon>
    </lineage>
</organism>
<evidence type="ECO:0000256" key="3">
    <source>
        <dbReference type="ARBA" id="ARBA00023080"/>
    </source>
</evidence>
<dbReference type="RefSeq" id="WP_090486163.1">
    <property type="nucleotide sequence ID" value="NZ_FOUO01000012.1"/>
</dbReference>
<comment type="similarity">
    <text evidence="4">Belongs to the Maf family. YhdE subfamily.</text>
</comment>
<dbReference type="GO" id="GO:0036221">
    <property type="term" value="F:UTP diphosphatase activity"/>
    <property type="evidence" value="ECO:0007669"/>
    <property type="project" value="RHEA"/>
</dbReference>
<dbReference type="EMBL" id="FOUO01000012">
    <property type="protein sequence ID" value="SFM58644.1"/>
    <property type="molecule type" value="Genomic_DNA"/>
</dbReference>
<dbReference type="PIRSF" id="PIRSF006305">
    <property type="entry name" value="Maf"/>
    <property type="match status" value="1"/>
</dbReference>
<feature type="active site" description="Proton acceptor" evidence="4">
    <location>
        <position position="68"/>
    </location>
</feature>
<dbReference type="GO" id="GO:0005737">
    <property type="term" value="C:cytoplasm"/>
    <property type="evidence" value="ECO:0007669"/>
    <property type="project" value="UniProtKB-SubCell"/>
</dbReference>
<dbReference type="InterPro" id="IPR029001">
    <property type="entry name" value="ITPase-like_fam"/>
</dbReference>
<dbReference type="EC" id="3.6.1.9" evidence="4"/>
<comment type="cofactor">
    <cofactor evidence="1 4">
        <name>a divalent metal cation</name>
        <dbReference type="ChEBI" id="CHEBI:60240"/>
    </cofactor>
</comment>
<evidence type="ECO:0000256" key="1">
    <source>
        <dbReference type="ARBA" id="ARBA00001968"/>
    </source>
</evidence>
<dbReference type="GO" id="GO:0009117">
    <property type="term" value="P:nucleotide metabolic process"/>
    <property type="evidence" value="ECO:0007669"/>
    <property type="project" value="UniProtKB-KW"/>
</dbReference>
<feature type="site" description="Important for substrate specificity" evidence="4">
    <location>
        <position position="151"/>
    </location>
</feature>
<comment type="catalytic activity">
    <reaction evidence="4">
        <text>UTP + H2O = UMP + diphosphate + H(+)</text>
        <dbReference type="Rhea" id="RHEA:29395"/>
        <dbReference type="ChEBI" id="CHEBI:15377"/>
        <dbReference type="ChEBI" id="CHEBI:15378"/>
        <dbReference type="ChEBI" id="CHEBI:33019"/>
        <dbReference type="ChEBI" id="CHEBI:46398"/>
        <dbReference type="ChEBI" id="CHEBI:57865"/>
        <dbReference type="EC" id="3.6.1.9"/>
    </reaction>
</comment>
<comment type="function">
    <text evidence="4">Nucleoside triphosphate pyrophosphatase that hydrolyzes dTTP and UTP. May have a dual role in cell division arrest and in preventing the incorporation of modified nucleotides into cellular nucleic acids.</text>
</comment>
<protein>
    <recommendedName>
        <fullName evidence="4">dTTP/UTP pyrophosphatase</fullName>
        <shortName evidence="4">dTTPase/UTPase</shortName>
        <ecNumber evidence="4">3.6.1.9</ecNumber>
    </recommendedName>
    <alternativeName>
        <fullName evidence="4">Nucleoside triphosphate pyrophosphatase</fullName>
    </alternativeName>
    <alternativeName>
        <fullName evidence="4">Nucleotide pyrophosphatase</fullName>
        <shortName evidence="4">Nucleotide PPase</shortName>
    </alternativeName>
</protein>
<dbReference type="NCBIfam" id="TIGR00172">
    <property type="entry name" value="maf"/>
    <property type="match status" value="1"/>
</dbReference>
<evidence type="ECO:0000256" key="2">
    <source>
        <dbReference type="ARBA" id="ARBA00022801"/>
    </source>
</evidence>
<comment type="caution">
    <text evidence="4">Lacks conserved residue(s) required for the propagation of feature annotation.</text>
</comment>
<comment type="subcellular location">
    <subcellularLocation>
        <location evidence="4">Cytoplasm</location>
    </subcellularLocation>
</comment>
<dbReference type="HAMAP" id="MF_00528">
    <property type="entry name" value="Maf"/>
    <property type="match status" value="1"/>
</dbReference>